<feature type="region of interest" description="Disordered" evidence="12">
    <location>
        <begin position="167"/>
        <end position="220"/>
    </location>
</feature>
<evidence type="ECO:0000256" key="8">
    <source>
        <dbReference type="ARBA" id="ARBA00022823"/>
    </source>
</evidence>
<keyword evidence="8 11" id="KW-0450">Lipoyl</keyword>
<dbReference type="InterPro" id="IPR023213">
    <property type="entry name" value="CAT-like_dom_sf"/>
</dbReference>
<dbReference type="OrthoDB" id="9805770at2"/>
<organism evidence="15 16">
    <name type="scientific">Nitrococcus mobilis Nb-231</name>
    <dbReference type="NCBI Taxonomy" id="314278"/>
    <lineage>
        <taxon>Bacteria</taxon>
        <taxon>Pseudomonadati</taxon>
        <taxon>Pseudomonadota</taxon>
        <taxon>Gammaproteobacteria</taxon>
        <taxon>Chromatiales</taxon>
        <taxon>Ectothiorhodospiraceae</taxon>
        <taxon>Nitrococcus</taxon>
    </lineage>
</organism>
<dbReference type="Pfam" id="PF00364">
    <property type="entry name" value="Biotin_lipoyl"/>
    <property type="match status" value="1"/>
</dbReference>
<dbReference type="EMBL" id="AAOF01000003">
    <property type="protein sequence ID" value="EAR22364.1"/>
    <property type="molecule type" value="Genomic_DNA"/>
</dbReference>
<dbReference type="SUPFAM" id="SSF47005">
    <property type="entry name" value="Peripheral subunit-binding domain of 2-oxo acid dehydrogenase complex"/>
    <property type="match status" value="1"/>
</dbReference>
<gene>
    <name evidence="15" type="ORF">NB231_11529</name>
</gene>
<dbReference type="AlphaFoldDB" id="A4BP63"/>
<dbReference type="InterPro" id="IPR011053">
    <property type="entry name" value="Single_hybrid_motif"/>
</dbReference>
<dbReference type="RefSeq" id="WP_005002670.1">
    <property type="nucleotide sequence ID" value="NZ_CH672427.1"/>
</dbReference>
<dbReference type="Pfam" id="PF02817">
    <property type="entry name" value="E3_binding"/>
    <property type="match status" value="1"/>
</dbReference>
<evidence type="ECO:0000256" key="2">
    <source>
        <dbReference type="ARBA" id="ARBA00005145"/>
    </source>
</evidence>
<dbReference type="InterPro" id="IPR050537">
    <property type="entry name" value="2-oxoacid_dehydrogenase"/>
</dbReference>
<dbReference type="PROSITE" id="PS00189">
    <property type="entry name" value="LIPOYL"/>
    <property type="match status" value="1"/>
</dbReference>
<dbReference type="InterPro" id="IPR001078">
    <property type="entry name" value="2-oxoacid_DH_actylTfrase"/>
</dbReference>
<evidence type="ECO:0000256" key="11">
    <source>
        <dbReference type="RuleBase" id="RU361138"/>
    </source>
</evidence>
<comment type="catalytic activity">
    <reaction evidence="10 11">
        <text>N(6)-[(R)-dihydrolipoyl]-L-lysyl-[protein] + succinyl-CoA = N(6)-[(R)-S(8)-succinyldihydrolipoyl]-L-lysyl-[protein] + CoA</text>
        <dbReference type="Rhea" id="RHEA:15213"/>
        <dbReference type="Rhea" id="RHEA-COMP:10475"/>
        <dbReference type="Rhea" id="RHEA-COMP:20092"/>
        <dbReference type="ChEBI" id="CHEBI:57287"/>
        <dbReference type="ChEBI" id="CHEBI:57292"/>
        <dbReference type="ChEBI" id="CHEBI:83100"/>
        <dbReference type="ChEBI" id="CHEBI:83120"/>
        <dbReference type="EC" id="2.3.1.61"/>
    </reaction>
</comment>
<dbReference type="InterPro" id="IPR036625">
    <property type="entry name" value="E3-bd_dom_sf"/>
</dbReference>
<keyword evidence="9 11" id="KW-0012">Acyltransferase</keyword>
<dbReference type="UniPathway" id="UPA00868">
    <property type="reaction ID" value="UER00840"/>
</dbReference>
<evidence type="ECO:0000256" key="10">
    <source>
        <dbReference type="ARBA" id="ARBA00052761"/>
    </source>
</evidence>
<sequence length="443" mass="49040">MSIEVKVPALPESVTEATVVGWHKKPGDRVARDENLVDLETDKVVLEVPAPEDGVLGKILKDEGATVVADEVLACLEQGETNSQAERPASAKGEDDNRAPGPTSRQGSDDAARDRTAEPDATPHRNDNLSPAVRRMVAEHELDPARIEGTGRDGRIIKEDVIRHLASHEQPAPEQDESPDGTAGTEQAPRQSARPPTSETSEARWTPSTSERPERRAPMTRLRQRIAERLVEAQQNTAMLTTFNECNMQPIMSLRNRYKERFERYHGIKLGIMSFFVKTVIEALKRFPAVNASIDGKDIIYHGYYDIGIAVSTERGLLVPVLRDADQLGFAEIEQAIADFGRRARESKIHIDELTGGTFTITNGGIFGSLMSTPILNPPQSGILGMHRIQDRPVVENAAVTVRPMMYLALSYDHRIIDGREAVQFLVTIKELLEDPSRLLLEV</sequence>
<feature type="domain" description="Peripheral subunit-binding (PSBD)" evidence="14">
    <location>
        <begin position="128"/>
        <end position="165"/>
    </location>
</feature>
<protein>
    <recommendedName>
        <fullName evidence="5 11">Dihydrolipoyllysine-residue succinyltransferase component of 2-oxoglutarate dehydrogenase complex</fullName>
        <ecNumber evidence="4 11">2.3.1.61</ecNumber>
    </recommendedName>
    <alternativeName>
        <fullName evidence="11">2-oxoglutarate dehydrogenase complex component E2</fullName>
    </alternativeName>
</protein>
<comment type="function">
    <text evidence="1 11">E2 component of the 2-oxoglutarate dehydrogenase (OGDH) complex which catalyzes the second step in the conversion of 2-oxoglutarate to succinyl-CoA and CO(2).</text>
</comment>
<dbReference type="Gene3D" id="4.10.320.10">
    <property type="entry name" value="E3-binding domain"/>
    <property type="match status" value="1"/>
</dbReference>
<accession>A4BP63</accession>
<dbReference type="GO" id="GO:0033512">
    <property type="term" value="P:L-lysine catabolic process to acetyl-CoA via saccharopine"/>
    <property type="evidence" value="ECO:0007669"/>
    <property type="project" value="UniProtKB-UniRule"/>
</dbReference>
<proteinExistence type="inferred from homology"/>
<evidence type="ECO:0000259" key="14">
    <source>
        <dbReference type="PROSITE" id="PS51826"/>
    </source>
</evidence>
<dbReference type="Gene3D" id="3.30.559.10">
    <property type="entry name" value="Chloramphenicol acetyltransferase-like domain"/>
    <property type="match status" value="1"/>
</dbReference>
<comment type="similarity">
    <text evidence="3 11">Belongs to the 2-oxoacid dehydrogenase family.</text>
</comment>
<dbReference type="SUPFAM" id="SSF52777">
    <property type="entry name" value="CoA-dependent acyltransferases"/>
    <property type="match status" value="1"/>
</dbReference>
<comment type="caution">
    <text evidence="15">The sequence shown here is derived from an EMBL/GenBank/DDBJ whole genome shotgun (WGS) entry which is preliminary data.</text>
</comment>
<dbReference type="Pfam" id="PF00198">
    <property type="entry name" value="2-oxoacid_dh"/>
    <property type="match status" value="1"/>
</dbReference>
<dbReference type="InterPro" id="IPR004167">
    <property type="entry name" value="PSBD"/>
</dbReference>
<dbReference type="PROSITE" id="PS51826">
    <property type="entry name" value="PSBD"/>
    <property type="match status" value="1"/>
</dbReference>
<dbReference type="InterPro" id="IPR006255">
    <property type="entry name" value="SucB"/>
</dbReference>
<comment type="pathway">
    <text evidence="2 11">Amino-acid degradation; L-lysine degradation via saccharopine pathway; glutaryl-CoA from L-lysine: step 6/6.</text>
</comment>
<dbReference type="Proteomes" id="UP000003374">
    <property type="component" value="Unassembled WGS sequence"/>
</dbReference>
<dbReference type="PANTHER" id="PTHR43416:SF5">
    <property type="entry name" value="DIHYDROLIPOYLLYSINE-RESIDUE SUCCINYLTRANSFERASE COMPONENT OF 2-OXOGLUTARATE DEHYDROGENASE COMPLEX, MITOCHONDRIAL"/>
    <property type="match status" value="1"/>
</dbReference>
<reference evidence="15 16" key="1">
    <citation type="submission" date="2006-02" db="EMBL/GenBank/DDBJ databases">
        <authorList>
            <person name="Waterbury J."/>
            <person name="Ferriera S."/>
            <person name="Johnson J."/>
            <person name="Kravitz S."/>
            <person name="Halpern A."/>
            <person name="Remington K."/>
            <person name="Beeson K."/>
            <person name="Tran B."/>
            <person name="Rogers Y.-H."/>
            <person name="Friedman R."/>
            <person name="Venter J.C."/>
        </authorList>
    </citation>
    <scope>NUCLEOTIDE SEQUENCE [LARGE SCALE GENOMIC DNA]</scope>
    <source>
        <strain evidence="15 16">Nb-231</strain>
    </source>
</reference>
<evidence type="ECO:0000259" key="13">
    <source>
        <dbReference type="PROSITE" id="PS50968"/>
    </source>
</evidence>
<dbReference type="NCBIfam" id="NF004309">
    <property type="entry name" value="PRK05704.1"/>
    <property type="match status" value="1"/>
</dbReference>
<keyword evidence="7 11" id="KW-0808">Transferase</keyword>
<dbReference type="PROSITE" id="PS50968">
    <property type="entry name" value="BIOTINYL_LIPOYL"/>
    <property type="match status" value="1"/>
</dbReference>
<dbReference type="GO" id="GO:0005829">
    <property type="term" value="C:cytosol"/>
    <property type="evidence" value="ECO:0007669"/>
    <property type="project" value="TreeGrafter"/>
</dbReference>
<keyword evidence="6 11" id="KW-0816">Tricarboxylic acid cycle</keyword>
<feature type="compositionally biased region" description="Polar residues" evidence="12">
    <location>
        <begin position="184"/>
        <end position="200"/>
    </location>
</feature>
<dbReference type="FunFam" id="3.30.559.10:FF:000007">
    <property type="entry name" value="Dihydrolipoamide acetyltransferase component of pyruvate dehydrogenase complex"/>
    <property type="match status" value="1"/>
</dbReference>
<evidence type="ECO:0000313" key="16">
    <source>
        <dbReference type="Proteomes" id="UP000003374"/>
    </source>
</evidence>
<dbReference type="NCBIfam" id="TIGR01347">
    <property type="entry name" value="sucB"/>
    <property type="match status" value="1"/>
</dbReference>
<dbReference type="CDD" id="cd06849">
    <property type="entry name" value="lipoyl_domain"/>
    <property type="match status" value="1"/>
</dbReference>
<dbReference type="HOGENOM" id="CLU_016733_0_0_6"/>
<comment type="cofactor">
    <cofactor evidence="11">
        <name>(R)-lipoate</name>
        <dbReference type="ChEBI" id="CHEBI:83088"/>
    </cofactor>
    <text evidence="11">Binds 1 lipoyl cofactor covalently.</text>
</comment>
<evidence type="ECO:0000256" key="7">
    <source>
        <dbReference type="ARBA" id="ARBA00022679"/>
    </source>
</evidence>
<evidence type="ECO:0000256" key="12">
    <source>
        <dbReference type="SAM" id="MobiDB-lite"/>
    </source>
</evidence>
<feature type="region of interest" description="Disordered" evidence="12">
    <location>
        <begin position="78"/>
        <end position="132"/>
    </location>
</feature>
<name>A4BP63_9GAMM</name>
<feature type="compositionally biased region" description="Basic and acidic residues" evidence="12">
    <location>
        <begin position="107"/>
        <end position="127"/>
    </location>
</feature>
<dbReference type="EC" id="2.3.1.61" evidence="4 11"/>
<evidence type="ECO:0000313" key="15">
    <source>
        <dbReference type="EMBL" id="EAR22364.1"/>
    </source>
</evidence>
<evidence type="ECO:0000256" key="1">
    <source>
        <dbReference type="ARBA" id="ARBA00004052"/>
    </source>
</evidence>
<evidence type="ECO:0000256" key="6">
    <source>
        <dbReference type="ARBA" id="ARBA00022532"/>
    </source>
</evidence>
<dbReference type="STRING" id="314278.NB231_11529"/>
<dbReference type="GO" id="GO:0006099">
    <property type="term" value="P:tricarboxylic acid cycle"/>
    <property type="evidence" value="ECO:0007669"/>
    <property type="project" value="UniProtKB-UniRule"/>
</dbReference>
<feature type="domain" description="Lipoyl-binding" evidence="13">
    <location>
        <begin position="2"/>
        <end position="77"/>
    </location>
</feature>
<dbReference type="PANTHER" id="PTHR43416">
    <property type="entry name" value="DIHYDROLIPOYLLYSINE-RESIDUE SUCCINYLTRANSFERASE COMPONENT OF 2-OXOGLUTARATE DEHYDROGENASE COMPLEX, MITOCHONDRIAL-RELATED"/>
    <property type="match status" value="1"/>
</dbReference>
<evidence type="ECO:0000256" key="5">
    <source>
        <dbReference type="ARBA" id="ARBA00019511"/>
    </source>
</evidence>
<dbReference type="GO" id="GO:0004149">
    <property type="term" value="F:dihydrolipoyllysine-residue succinyltransferase activity"/>
    <property type="evidence" value="ECO:0007669"/>
    <property type="project" value="UniProtKB-UniRule"/>
</dbReference>
<dbReference type="Gene3D" id="2.40.50.100">
    <property type="match status" value="1"/>
</dbReference>
<evidence type="ECO:0000256" key="3">
    <source>
        <dbReference type="ARBA" id="ARBA00007317"/>
    </source>
</evidence>
<keyword evidence="16" id="KW-1185">Reference proteome</keyword>
<dbReference type="eggNOG" id="COG0508">
    <property type="taxonomic scope" value="Bacteria"/>
</dbReference>
<dbReference type="GO" id="GO:0045252">
    <property type="term" value="C:oxoglutarate dehydrogenase complex"/>
    <property type="evidence" value="ECO:0007669"/>
    <property type="project" value="UniProtKB-UniRule"/>
</dbReference>
<dbReference type="InterPro" id="IPR003016">
    <property type="entry name" value="2-oxoA_DH_lipoyl-BS"/>
</dbReference>
<evidence type="ECO:0000256" key="4">
    <source>
        <dbReference type="ARBA" id="ARBA00012945"/>
    </source>
</evidence>
<evidence type="ECO:0000256" key="9">
    <source>
        <dbReference type="ARBA" id="ARBA00023315"/>
    </source>
</evidence>
<dbReference type="SUPFAM" id="SSF51230">
    <property type="entry name" value="Single hybrid motif"/>
    <property type="match status" value="1"/>
</dbReference>
<dbReference type="InterPro" id="IPR000089">
    <property type="entry name" value="Biotin_lipoyl"/>
</dbReference>